<dbReference type="Gene3D" id="1.10.10.60">
    <property type="entry name" value="Homeodomain-like"/>
    <property type="match status" value="1"/>
</dbReference>
<evidence type="ECO:0000256" key="1">
    <source>
        <dbReference type="ARBA" id="ARBA00023015"/>
    </source>
</evidence>
<evidence type="ECO:0000313" key="5">
    <source>
        <dbReference type="EMBL" id="MCE7510810.1"/>
    </source>
</evidence>
<dbReference type="SMART" id="SM00342">
    <property type="entry name" value="HTH_ARAC"/>
    <property type="match status" value="1"/>
</dbReference>
<reference evidence="5" key="1">
    <citation type="submission" date="2022-01" db="EMBL/GenBank/DDBJ databases">
        <authorList>
            <person name="Karlyshev A.V."/>
            <person name="Jaspars M."/>
        </authorList>
    </citation>
    <scope>NUCLEOTIDE SEQUENCE</scope>
    <source>
        <strain evidence="5">AGSA3-2</strain>
    </source>
</reference>
<evidence type="ECO:0000259" key="4">
    <source>
        <dbReference type="PROSITE" id="PS01124"/>
    </source>
</evidence>
<organism evidence="5 6">
    <name type="scientific">Alloalcanivorax xenomutans</name>
    <dbReference type="NCBI Taxonomy" id="1094342"/>
    <lineage>
        <taxon>Bacteria</taxon>
        <taxon>Pseudomonadati</taxon>
        <taxon>Pseudomonadota</taxon>
        <taxon>Gammaproteobacteria</taxon>
        <taxon>Oceanospirillales</taxon>
        <taxon>Alcanivoracaceae</taxon>
        <taxon>Alloalcanivorax</taxon>
    </lineage>
</organism>
<dbReference type="EMBL" id="JAJVKT010000030">
    <property type="protein sequence ID" value="MCE7510810.1"/>
    <property type="molecule type" value="Genomic_DNA"/>
</dbReference>
<dbReference type="InterPro" id="IPR020449">
    <property type="entry name" value="Tscrpt_reg_AraC-type_HTH"/>
</dbReference>
<dbReference type="GO" id="GO:0000976">
    <property type="term" value="F:transcription cis-regulatory region binding"/>
    <property type="evidence" value="ECO:0007669"/>
    <property type="project" value="TreeGrafter"/>
</dbReference>
<accession>A0A9Q3ZEL2</accession>
<dbReference type="PANTHER" id="PTHR47894">
    <property type="entry name" value="HTH-TYPE TRANSCRIPTIONAL REGULATOR GADX"/>
    <property type="match status" value="1"/>
</dbReference>
<evidence type="ECO:0000256" key="3">
    <source>
        <dbReference type="ARBA" id="ARBA00023163"/>
    </source>
</evidence>
<keyword evidence="3" id="KW-0804">Transcription</keyword>
<comment type="caution">
    <text evidence="5">The sequence shown here is derived from an EMBL/GenBank/DDBJ whole genome shotgun (WGS) entry which is preliminary data.</text>
</comment>
<proteinExistence type="predicted"/>
<evidence type="ECO:0000256" key="2">
    <source>
        <dbReference type="ARBA" id="ARBA00023125"/>
    </source>
</evidence>
<dbReference type="InterPro" id="IPR009057">
    <property type="entry name" value="Homeodomain-like_sf"/>
</dbReference>
<keyword evidence="2" id="KW-0238">DNA-binding</keyword>
<dbReference type="PRINTS" id="PR00032">
    <property type="entry name" value="HTHARAC"/>
</dbReference>
<dbReference type="PANTHER" id="PTHR47894:SF1">
    <property type="entry name" value="HTH-TYPE TRANSCRIPTIONAL REGULATOR VQSM"/>
    <property type="match status" value="1"/>
</dbReference>
<dbReference type="Pfam" id="PF12625">
    <property type="entry name" value="Arabinose_bd"/>
    <property type="match status" value="1"/>
</dbReference>
<dbReference type="GO" id="GO:0003700">
    <property type="term" value="F:DNA-binding transcription factor activity"/>
    <property type="evidence" value="ECO:0007669"/>
    <property type="project" value="InterPro"/>
</dbReference>
<keyword evidence="6" id="KW-1185">Reference proteome</keyword>
<dbReference type="PROSITE" id="PS01124">
    <property type="entry name" value="HTH_ARAC_FAMILY_2"/>
    <property type="match status" value="1"/>
</dbReference>
<dbReference type="AlphaFoldDB" id="A0A9Q3ZEL2"/>
<dbReference type="Proteomes" id="UP001107961">
    <property type="component" value="Unassembled WGS sequence"/>
</dbReference>
<name>A0A9Q3ZEL2_9GAMM</name>
<sequence>MKILTISRHFPNAILHEVWARDPQVWHSLLAEQGLSRRILNEPRSRIPMDKYIALYRRGSAYLRDEAFGFLVHPLKPGTFAIACEYAANASDIGGALERLCHFYGIVTEDLALTLHRDGDSNASVAVRLKDARLDRFHFITELFLCIAYRLMCWMADQAIPLDRVMLSHTPPRHAAEYIFFFPCPSRFGIDGPSRLEFDARFLRLPVLKSGNDLRAFAERMPEDLLSSTIANDSFSNQVYLTLQTGSDDRTLGFAEVARELALSEQTLRRRLRAEASSFQTIKDDLRRDKAIFLLSTGAHTIADIAERLAFSSPAAFSRAFKKWTGLPPREYQGQASDQALLRGGVAPPS</sequence>
<dbReference type="InterPro" id="IPR018060">
    <property type="entry name" value="HTH_AraC"/>
</dbReference>
<gene>
    <name evidence="5" type="ORF">LZG35_19400</name>
</gene>
<evidence type="ECO:0000313" key="6">
    <source>
        <dbReference type="Proteomes" id="UP001107961"/>
    </source>
</evidence>
<feature type="domain" description="HTH araC/xylS-type" evidence="4">
    <location>
        <begin position="237"/>
        <end position="335"/>
    </location>
</feature>
<protein>
    <submittedName>
        <fullName evidence="5">AraC family transcriptional regulator</fullName>
    </submittedName>
</protein>
<keyword evidence="1" id="KW-0805">Transcription regulation</keyword>
<dbReference type="GO" id="GO:0005829">
    <property type="term" value="C:cytosol"/>
    <property type="evidence" value="ECO:0007669"/>
    <property type="project" value="TreeGrafter"/>
</dbReference>
<dbReference type="Pfam" id="PF12833">
    <property type="entry name" value="HTH_18"/>
    <property type="match status" value="1"/>
</dbReference>
<dbReference type="SUPFAM" id="SSF46689">
    <property type="entry name" value="Homeodomain-like"/>
    <property type="match status" value="1"/>
</dbReference>
<dbReference type="InterPro" id="IPR032687">
    <property type="entry name" value="AraC-type_N"/>
</dbReference>